<reference evidence="2" key="1">
    <citation type="submission" date="2020-06" db="EMBL/GenBank/DDBJ databases">
        <title>WGS assembly of Ceratodon purpureus strain R40.</title>
        <authorList>
            <person name="Carey S.B."/>
            <person name="Jenkins J."/>
            <person name="Shu S."/>
            <person name="Lovell J.T."/>
            <person name="Sreedasyam A."/>
            <person name="Maumus F."/>
            <person name="Tiley G.P."/>
            <person name="Fernandez-Pozo N."/>
            <person name="Barry K."/>
            <person name="Chen C."/>
            <person name="Wang M."/>
            <person name="Lipzen A."/>
            <person name="Daum C."/>
            <person name="Saski C.A."/>
            <person name="Payton A.C."/>
            <person name="Mcbreen J.C."/>
            <person name="Conrad R.E."/>
            <person name="Kollar L.M."/>
            <person name="Olsson S."/>
            <person name="Huttunen S."/>
            <person name="Landis J.B."/>
            <person name="Wickett N.J."/>
            <person name="Johnson M.G."/>
            <person name="Rensing S.A."/>
            <person name="Grimwood J."/>
            <person name="Schmutz J."/>
            <person name="Mcdaniel S.F."/>
        </authorList>
    </citation>
    <scope>NUCLEOTIDE SEQUENCE</scope>
    <source>
        <strain evidence="2">R40</strain>
    </source>
</reference>
<dbReference type="AlphaFoldDB" id="A0A8T0H2Q1"/>
<dbReference type="CDD" id="cd19094">
    <property type="entry name" value="AKR_Tas-like"/>
    <property type="match status" value="1"/>
</dbReference>
<protein>
    <recommendedName>
        <fullName evidence="1">NADP-dependent oxidoreductase domain-containing protein</fullName>
    </recommendedName>
</protein>
<dbReference type="EMBL" id="CM026429">
    <property type="protein sequence ID" value="KAG0564378.1"/>
    <property type="molecule type" value="Genomic_DNA"/>
</dbReference>
<dbReference type="InterPro" id="IPR020471">
    <property type="entry name" value="AKR"/>
</dbReference>
<evidence type="ECO:0000259" key="1">
    <source>
        <dbReference type="Pfam" id="PF00248"/>
    </source>
</evidence>
<name>A0A8T0H2Q1_CERPU</name>
<dbReference type="PANTHER" id="PTHR43147">
    <property type="entry name" value="PROTEIN TAS"/>
    <property type="match status" value="1"/>
</dbReference>
<sequence>MRLMSSCTITSLDFHLTPNTYIFTPQFATQSSAESSPEAFTMAMPYTTLSSGLQVSKLCLGTMTYGEQNSFEDACEQLNVAREEGVNFFDAAEMYPVPQRAETQGRTEEYVGRWLRQSQVPRDRVVLATKATGPSGQMTWIRGGPSSLDGRNIREAIDGSLTRLGTDYIDLYQLHWPDRYVPMFGDTDYDPSCCYSSVCIEEQLEALSIAVKEGKIRNVGVSNETAFGLMEFCRLADQNSSLPRISTIQNAYSLLCRTFDMTLAECCHHQRVGLLAYSPLAMGLLSGKYLSDDGGSSSYRLNKYRGRYAEAECRYSTAKPNVLPAIRAYVKIAQRHNLSPVALAIGFVLRHPLLTSVVMGATRMWQLREILDASRVDLSEEILTEIDVVHELYPNPTP</sequence>
<organism evidence="2 3">
    <name type="scientific">Ceratodon purpureus</name>
    <name type="common">Fire moss</name>
    <name type="synonym">Dicranum purpureum</name>
    <dbReference type="NCBI Taxonomy" id="3225"/>
    <lineage>
        <taxon>Eukaryota</taxon>
        <taxon>Viridiplantae</taxon>
        <taxon>Streptophyta</taxon>
        <taxon>Embryophyta</taxon>
        <taxon>Bryophyta</taxon>
        <taxon>Bryophytina</taxon>
        <taxon>Bryopsida</taxon>
        <taxon>Dicranidae</taxon>
        <taxon>Pseudoditrichales</taxon>
        <taxon>Ditrichaceae</taxon>
        <taxon>Ceratodon</taxon>
    </lineage>
</organism>
<keyword evidence="3" id="KW-1185">Reference proteome</keyword>
<dbReference type="InterPro" id="IPR023210">
    <property type="entry name" value="NADP_OxRdtase_dom"/>
</dbReference>
<dbReference type="Gene3D" id="3.20.20.100">
    <property type="entry name" value="NADP-dependent oxidoreductase domain"/>
    <property type="match status" value="1"/>
</dbReference>
<accession>A0A8T0H2Q1</accession>
<feature type="domain" description="NADP-dependent oxidoreductase" evidence="1">
    <location>
        <begin position="57"/>
        <end position="388"/>
    </location>
</feature>
<evidence type="ECO:0000313" key="3">
    <source>
        <dbReference type="Proteomes" id="UP000822688"/>
    </source>
</evidence>
<proteinExistence type="predicted"/>
<dbReference type="PRINTS" id="PR00069">
    <property type="entry name" value="ALDKETRDTASE"/>
</dbReference>
<dbReference type="GO" id="GO:0016491">
    <property type="term" value="F:oxidoreductase activity"/>
    <property type="evidence" value="ECO:0007669"/>
    <property type="project" value="InterPro"/>
</dbReference>
<dbReference type="Proteomes" id="UP000822688">
    <property type="component" value="Chromosome 8"/>
</dbReference>
<dbReference type="SUPFAM" id="SSF51430">
    <property type="entry name" value="NAD(P)-linked oxidoreductase"/>
    <property type="match status" value="1"/>
</dbReference>
<evidence type="ECO:0000313" key="2">
    <source>
        <dbReference type="EMBL" id="KAG0564378.1"/>
    </source>
</evidence>
<dbReference type="PANTHER" id="PTHR43147:SF2">
    <property type="entry name" value="NADP-DEPENDENT OXIDOREDUCTASE DOMAIN-CONTAINING PROTEIN"/>
    <property type="match status" value="1"/>
</dbReference>
<gene>
    <name evidence="2" type="ORF">KC19_8G106000</name>
</gene>
<dbReference type="InterPro" id="IPR036812">
    <property type="entry name" value="NAD(P)_OxRdtase_dom_sf"/>
</dbReference>
<dbReference type="Pfam" id="PF00248">
    <property type="entry name" value="Aldo_ket_red"/>
    <property type="match status" value="1"/>
</dbReference>
<comment type="caution">
    <text evidence="2">The sequence shown here is derived from an EMBL/GenBank/DDBJ whole genome shotgun (WGS) entry which is preliminary data.</text>
</comment>